<feature type="region of interest" description="Disordered" evidence="1">
    <location>
        <begin position="394"/>
        <end position="478"/>
    </location>
</feature>
<gene>
    <name evidence="2" type="ORF">OEZ85_013311</name>
</gene>
<dbReference type="EMBL" id="CP126214">
    <property type="protein sequence ID" value="WIA16648.1"/>
    <property type="molecule type" value="Genomic_DNA"/>
</dbReference>
<name>A0ABY8U5B6_TETOB</name>
<feature type="compositionally biased region" description="Low complexity" evidence="1">
    <location>
        <begin position="411"/>
        <end position="420"/>
    </location>
</feature>
<feature type="compositionally biased region" description="Polar residues" evidence="1">
    <location>
        <begin position="447"/>
        <end position="456"/>
    </location>
</feature>
<reference evidence="2 3" key="1">
    <citation type="submission" date="2023-05" db="EMBL/GenBank/DDBJ databases">
        <title>A 100% complete, gapless, phased diploid assembly of the Scenedesmus obliquus UTEX 3031 genome.</title>
        <authorList>
            <person name="Biondi T.C."/>
            <person name="Hanschen E.R."/>
            <person name="Kwon T."/>
            <person name="Eng W."/>
            <person name="Kruse C.P.S."/>
            <person name="Koehler S.I."/>
            <person name="Kunde Y."/>
            <person name="Gleasner C.D."/>
            <person name="You Mak K.T."/>
            <person name="Polle J."/>
            <person name="Hovde B.T."/>
            <person name="Starkenburg S.R."/>
        </authorList>
    </citation>
    <scope>NUCLEOTIDE SEQUENCE [LARGE SCALE GENOMIC DNA]</scope>
    <source>
        <strain evidence="2 3">DOE0152z</strain>
    </source>
</reference>
<evidence type="ECO:0000313" key="2">
    <source>
        <dbReference type="EMBL" id="WIA16648.1"/>
    </source>
</evidence>
<proteinExistence type="predicted"/>
<evidence type="ECO:0000313" key="3">
    <source>
        <dbReference type="Proteomes" id="UP001244341"/>
    </source>
</evidence>
<organism evidence="2 3">
    <name type="scientific">Tetradesmus obliquus</name>
    <name type="common">Green alga</name>
    <name type="synonym">Acutodesmus obliquus</name>
    <dbReference type="NCBI Taxonomy" id="3088"/>
    <lineage>
        <taxon>Eukaryota</taxon>
        <taxon>Viridiplantae</taxon>
        <taxon>Chlorophyta</taxon>
        <taxon>core chlorophytes</taxon>
        <taxon>Chlorophyceae</taxon>
        <taxon>CS clade</taxon>
        <taxon>Sphaeropleales</taxon>
        <taxon>Scenedesmaceae</taxon>
        <taxon>Tetradesmus</taxon>
    </lineage>
</organism>
<feature type="compositionally biased region" description="Polar residues" evidence="1">
    <location>
        <begin position="250"/>
        <end position="259"/>
    </location>
</feature>
<evidence type="ECO:0000256" key="1">
    <source>
        <dbReference type="SAM" id="MobiDB-lite"/>
    </source>
</evidence>
<feature type="region of interest" description="Disordered" evidence="1">
    <location>
        <begin position="335"/>
        <end position="373"/>
    </location>
</feature>
<sequence length="478" mass="49572">MSTDQGQPGSPAAPTAALERRQWPVSLLGCLESEQLSAATQGSWPWFFVKALLFPAAALGQNETLFQEEEPADICCLQPRSLCGPTCRELNAQLCGLGNEGLKLCVHTCLLQAACSCMCLGLPLVAWLTLAQRQRVVAKHAVSDHEGDSWVTAALYPCSLLQMHALMQQQQQQQCQAAAPYKAPQVQQMVAVAAEPSMISHAASQAPSLPGPLTSGLSTSRVMRAVRTQSTRSDSVAHYTRAGGSRLADSISSDTSSGVVDNPYGQPQPGSEIGAEESEDDDAAPFPAPQPTLSPEPSHCADEAAAGMAQGSRLRLSTGGASVGIEPVSAAAAAGRSSLDYTEPQQQQQQQQRRLSACGSLTGLGGSGDSLSASRLSVGAASVKLQLSQEDVPLMAIKPTPGRAPRGMGTGLSSSRGTLSKAGLAGSWQRHSGSAAGTDSGDKHASEQQQAQTNHAGDSGRVDAAEHGAAAAAQKQQY</sequence>
<feature type="region of interest" description="Disordered" evidence="1">
    <location>
        <begin position="226"/>
        <end position="300"/>
    </location>
</feature>
<accession>A0ABY8U5B6</accession>
<protein>
    <submittedName>
        <fullName evidence="2">Uncharacterized protein</fullName>
    </submittedName>
</protein>
<keyword evidence="3" id="KW-1185">Reference proteome</keyword>
<feature type="compositionally biased region" description="Low complexity" evidence="1">
    <location>
        <begin position="345"/>
        <end position="361"/>
    </location>
</feature>
<feature type="compositionally biased region" description="Low complexity" evidence="1">
    <location>
        <begin position="467"/>
        <end position="478"/>
    </location>
</feature>
<dbReference type="Proteomes" id="UP001244341">
    <property type="component" value="Chromosome 7b"/>
</dbReference>
<feature type="compositionally biased region" description="Acidic residues" evidence="1">
    <location>
        <begin position="274"/>
        <end position="283"/>
    </location>
</feature>